<evidence type="ECO:0000313" key="1">
    <source>
        <dbReference type="EMBL" id="CUN63914.1"/>
    </source>
</evidence>
<dbReference type="Pfam" id="PF13707">
    <property type="entry name" value="RloB"/>
    <property type="match status" value="1"/>
</dbReference>
<reference evidence="2" key="2">
    <citation type="submission" date="2022-10" db="EMBL/GenBank/DDBJ databases">
        <title>Human gut microbiome strain richness.</title>
        <authorList>
            <person name="Chen-Liaw A."/>
        </authorList>
    </citation>
    <scope>NUCLEOTIDE SEQUENCE</scope>
    <source>
        <strain evidence="2">1001713st2_A4_1001713B170214_170313</strain>
    </source>
</reference>
<accession>A0A173YJ13</accession>
<sequence>MAATKRKNINPRIERKITRISGVREVKQTFLIICEGVNTEPDYFNAFRLTSANVKAIGQGMGTLALVQKAINIKEQERQKGRTYNQNWVVFDKDDFPENDFNSAILLARQNGFEVAYSNQAFEFWFLLHFNLYQGALHRSRYEKMLSTLLGFAYTKKSGVSFKMFNALFPKQEQAINHAKTIMKQFDGNNPAQQESSTTVYLLVEELNRFI</sequence>
<dbReference type="AlphaFoldDB" id="A0A173YJ13"/>
<dbReference type="InterPro" id="IPR025591">
    <property type="entry name" value="RloB"/>
</dbReference>
<dbReference type="EMBL" id="JAQNSG010000024">
    <property type="protein sequence ID" value="MDC1882100.1"/>
    <property type="molecule type" value="Genomic_DNA"/>
</dbReference>
<gene>
    <name evidence="1" type="ORF">ERS417307_00419</name>
    <name evidence="2" type="ORF">POZ24_19105</name>
</gene>
<proteinExistence type="predicted"/>
<evidence type="ECO:0000313" key="3">
    <source>
        <dbReference type="Proteomes" id="UP000095419"/>
    </source>
</evidence>
<reference evidence="1 3" key="1">
    <citation type="submission" date="2015-09" db="EMBL/GenBank/DDBJ databases">
        <authorList>
            <consortium name="Pathogen Informatics"/>
        </authorList>
    </citation>
    <scope>NUCLEOTIDE SEQUENCE [LARGE SCALE GENOMIC DNA]</scope>
    <source>
        <strain evidence="1 3">2789STDY5608791</strain>
    </source>
</reference>
<dbReference type="Proteomes" id="UP001213309">
    <property type="component" value="Unassembled WGS sequence"/>
</dbReference>
<dbReference type="EMBL" id="CYZF01000001">
    <property type="protein sequence ID" value="CUN63914.1"/>
    <property type="molecule type" value="Genomic_DNA"/>
</dbReference>
<dbReference type="GeneID" id="26159953"/>
<dbReference type="Proteomes" id="UP000095419">
    <property type="component" value="Unassembled WGS sequence"/>
</dbReference>
<name>A0A173YJ13_BACUN</name>
<organism evidence="1 3">
    <name type="scientific">Bacteroides uniformis</name>
    <dbReference type="NCBI Taxonomy" id="820"/>
    <lineage>
        <taxon>Bacteria</taxon>
        <taxon>Pseudomonadati</taxon>
        <taxon>Bacteroidota</taxon>
        <taxon>Bacteroidia</taxon>
        <taxon>Bacteroidales</taxon>
        <taxon>Bacteroidaceae</taxon>
        <taxon>Bacteroides</taxon>
    </lineage>
</organism>
<dbReference type="RefSeq" id="WP_005805535.1">
    <property type="nucleotide sequence ID" value="NZ_CYZF01000001.1"/>
</dbReference>
<protein>
    <submittedName>
        <fullName evidence="2">RloB family protein</fullName>
    </submittedName>
</protein>
<evidence type="ECO:0000313" key="2">
    <source>
        <dbReference type="EMBL" id="MDC1882100.1"/>
    </source>
</evidence>